<protein>
    <submittedName>
        <fullName evidence="2">NAD(P)H-binding protein</fullName>
    </submittedName>
</protein>
<feature type="domain" description="NAD(P)-binding" evidence="1">
    <location>
        <begin position="10"/>
        <end position="146"/>
    </location>
</feature>
<gene>
    <name evidence="2" type="ORF">KW502_00230</name>
</gene>
<dbReference type="PANTHER" id="PTHR14097">
    <property type="entry name" value="OXIDOREDUCTASE HTATIP2"/>
    <property type="match status" value="1"/>
</dbReference>
<sequence length="221" mass="24944">MKTKTAILLGATGLTGNLLLQQLLKDEAFHKIILFSRSSVNVQHPKIEEYLIHLFELEKYQQHFQADVVFCAVGTTKKKTPDEKNYRKIDFGIPVNAAKLAKQNQISKMIVVSALGANKDSNIFYNKTKGEMEEGVLAQQLAETYILRPSLIQGNRAEKRKMEFVANQLMKAASFLMVGPLNKYKPIEAETIAKAMRILGKVNYKNSIIESEEIKRIATNN</sequence>
<dbReference type="RefSeq" id="WP_219038514.1">
    <property type="nucleotide sequence ID" value="NZ_JAHWDF010000001.1"/>
</dbReference>
<evidence type="ECO:0000313" key="2">
    <source>
        <dbReference type="EMBL" id="MBW2960222.1"/>
    </source>
</evidence>
<accession>A0ABS6VXB1</accession>
<dbReference type="EMBL" id="JAHWDF010000001">
    <property type="protein sequence ID" value="MBW2960222.1"/>
    <property type="molecule type" value="Genomic_DNA"/>
</dbReference>
<dbReference type="Proteomes" id="UP000719267">
    <property type="component" value="Unassembled WGS sequence"/>
</dbReference>
<evidence type="ECO:0000313" key="3">
    <source>
        <dbReference type="Proteomes" id="UP000719267"/>
    </source>
</evidence>
<evidence type="ECO:0000259" key="1">
    <source>
        <dbReference type="Pfam" id="PF13460"/>
    </source>
</evidence>
<organism evidence="2 3">
    <name type="scientific">Mesonia aestuariivivens</name>
    <dbReference type="NCBI Taxonomy" id="2796128"/>
    <lineage>
        <taxon>Bacteria</taxon>
        <taxon>Pseudomonadati</taxon>
        <taxon>Bacteroidota</taxon>
        <taxon>Flavobacteriia</taxon>
        <taxon>Flavobacteriales</taxon>
        <taxon>Flavobacteriaceae</taxon>
        <taxon>Mesonia</taxon>
    </lineage>
</organism>
<keyword evidence="3" id="KW-1185">Reference proteome</keyword>
<dbReference type="PANTHER" id="PTHR14097:SF7">
    <property type="entry name" value="OXIDOREDUCTASE HTATIP2"/>
    <property type="match status" value="1"/>
</dbReference>
<dbReference type="InterPro" id="IPR016040">
    <property type="entry name" value="NAD(P)-bd_dom"/>
</dbReference>
<dbReference type="Pfam" id="PF13460">
    <property type="entry name" value="NAD_binding_10"/>
    <property type="match status" value="1"/>
</dbReference>
<comment type="caution">
    <text evidence="2">The sequence shown here is derived from an EMBL/GenBank/DDBJ whole genome shotgun (WGS) entry which is preliminary data.</text>
</comment>
<reference evidence="2 3" key="1">
    <citation type="submission" date="2021-07" db="EMBL/GenBank/DDBJ databases">
        <title>Mesonia aestuariivivens sp. nov., isolated from a tidal flat.</title>
        <authorList>
            <person name="Kim Y.-O."/>
            <person name="Yoon J.-H."/>
        </authorList>
    </citation>
    <scope>NUCLEOTIDE SEQUENCE [LARGE SCALE GENOMIC DNA]</scope>
    <source>
        <strain evidence="2 3">JHPTF-M18</strain>
    </source>
</reference>
<name>A0ABS6VXB1_9FLAO</name>
<proteinExistence type="predicted"/>